<dbReference type="InterPro" id="IPR051447">
    <property type="entry name" value="Lipoprotein-release_system"/>
</dbReference>
<proteinExistence type="inferred from homology"/>
<name>A0ABW9VRI2_9BURK</name>
<evidence type="ECO:0000256" key="4">
    <source>
        <dbReference type="ARBA" id="ARBA00022692"/>
    </source>
</evidence>
<keyword evidence="10" id="KW-1185">Reference proteome</keyword>
<evidence type="ECO:0000313" key="9">
    <source>
        <dbReference type="EMBL" id="MYM41851.1"/>
    </source>
</evidence>
<sequence length="410" mass="43363">MRIEFPWLGLALKNAMRNRRRSLVTLAIAATGTAAALLGGGFALYTYQSLAEASARDTGHVIVAAPHYFDGAENSPLEFGLENSTGLAQNLLARPEVKRVLPRLQFSGLIGNGERSEIFIGTGVDPQQEFLVKGPFMQTVTGEMLDARPADKGPGIVLGKILARTLNARPGSGLTLMSSTVTGALSAVDVTVTGIVSTGIADLDKRLVMVDISTAQTLLATSKVSSLHVYLNAMDDTAGVTAQLRQETAGKLEVRDWLQMAQFYQSVKDLYNRIFGFLGIIVLVIVLFAVGNTLAMAVMERTREIGTLRAMGATPAEVTRVFTLEGMSLGAAGAVSGMLLAALIAYLLLVLKVQMPPPPGRSSGYPLVIELSPQLFLVAGIAVTALSALASLLVSRKAAQQSVVEALSHV</sequence>
<accession>A0ABW9VRI2</accession>
<evidence type="ECO:0000256" key="2">
    <source>
        <dbReference type="ARBA" id="ARBA00005236"/>
    </source>
</evidence>
<evidence type="ECO:0000259" key="8">
    <source>
        <dbReference type="Pfam" id="PF02687"/>
    </source>
</evidence>
<organism evidence="9 10">
    <name type="scientific">Duganella qianjiadongensis</name>
    <dbReference type="NCBI Taxonomy" id="2692176"/>
    <lineage>
        <taxon>Bacteria</taxon>
        <taxon>Pseudomonadati</taxon>
        <taxon>Pseudomonadota</taxon>
        <taxon>Betaproteobacteria</taxon>
        <taxon>Burkholderiales</taxon>
        <taxon>Oxalobacteraceae</taxon>
        <taxon>Telluria group</taxon>
        <taxon>Duganella</taxon>
    </lineage>
</organism>
<dbReference type="Pfam" id="PF02687">
    <property type="entry name" value="FtsX"/>
    <property type="match status" value="1"/>
</dbReference>
<comment type="similarity">
    <text evidence="2">Belongs to the ABC-4 integral membrane protein family. LolC/E subfamily.</text>
</comment>
<dbReference type="InterPro" id="IPR003838">
    <property type="entry name" value="ABC3_permease_C"/>
</dbReference>
<dbReference type="PANTHER" id="PTHR30489">
    <property type="entry name" value="LIPOPROTEIN-RELEASING SYSTEM TRANSMEMBRANE PROTEIN LOLE"/>
    <property type="match status" value="1"/>
</dbReference>
<feature type="transmembrane region" description="Helical" evidence="7">
    <location>
        <begin position="329"/>
        <end position="351"/>
    </location>
</feature>
<reference evidence="9 10" key="1">
    <citation type="submission" date="2019-12" db="EMBL/GenBank/DDBJ databases">
        <title>Novel species isolated from a subtropical stream in China.</title>
        <authorList>
            <person name="Lu H."/>
        </authorList>
    </citation>
    <scope>NUCLEOTIDE SEQUENCE [LARGE SCALE GENOMIC DNA]</scope>
    <source>
        <strain evidence="9 10">CY13W</strain>
    </source>
</reference>
<gene>
    <name evidence="9" type="ORF">GTP27_21330</name>
</gene>
<comment type="caution">
    <text evidence="9">The sequence shown here is derived from an EMBL/GenBank/DDBJ whole genome shotgun (WGS) entry which is preliminary data.</text>
</comment>
<feature type="domain" description="ABC3 transporter permease C-terminal" evidence="8">
    <location>
        <begin position="277"/>
        <end position="402"/>
    </location>
</feature>
<evidence type="ECO:0000256" key="7">
    <source>
        <dbReference type="SAM" id="Phobius"/>
    </source>
</evidence>
<evidence type="ECO:0000256" key="1">
    <source>
        <dbReference type="ARBA" id="ARBA00004651"/>
    </source>
</evidence>
<keyword evidence="4 7" id="KW-0812">Transmembrane</keyword>
<dbReference type="EMBL" id="WWCM01000024">
    <property type="protein sequence ID" value="MYM41851.1"/>
    <property type="molecule type" value="Genomic_DNA"/>
</dbReference>
<feature type="transmembrane region" description="Helical" evidence="7">
    <location>
        <begin position="371"/>
        <end position="394"/>
    </location>
</feature>
<protein>
    <submittedName>
        <fullName evidence="9">FtsX-like permease family protein</fullName>
    </submittedName>
</protein>
<evidence type="ECO:0000256" key="3">
    <source>
        <dbReference type="ARBA" id="ARBA00022475"/>
    </source>
</evidence>
<keyword evidence="5 7" id="KW-1133">Transmembrane helix</keyword>
<keyword evidence="6 7" id="KW-0472">Membrane</keyword>
<evidence type="ECO:0000256" key="6">
    <source>
        <dbReference type="ARBA" id="ARBA00023136"/>
    </source>
</evidence>
<dbReference type="PANTHER" id="PTHR30489:SF0">
    <property type="entry name" value="LIPOPROTEIN-RELEASING SYSTEM TRANSMEMBRANE PROTEIN LOLE"/>
    <property type="match status" value="1"/>
</dbReference>
<dbReference type="RefSeq" id="WP_161041115.1">
    <property type="nucleotide sequence ID" value="NZ_WWCM01000024.1"/>
</dbReference>
<evidence type="ECO:0000256" key="5">
    <source>
        <dbReference type="ARBA" id="ARBA00022989"/>
    </source>
</evidence>
<evidence type="ECO:0000313" key="10">
    <source>
        <dbReference type="Proteomes" id="UP000478090"/>
    </source>
</evidence>
<feature type="transmembrane region" description="Helical" evidence="7">
    <location>
        <begin position="274"/>
        <end position="299"/>
    </location>
</feature>
<comment type="subcellular location">
    <subcellularLocation>
        <location evidence="1">Cell membrane</location>
        <topology evidence="1">Multi-pass membrane protein</topology>
    </subcellularLocation>
</comment>
<dbReference type="Proteomes" id="UP000478090">
    <property type="component" value="Unassembled WGS sequence"/>
</dbReference>
<keyword evidence="3" id="KW-1003">Cell membrane</keyword>